<keyword evidence="10" id="KW-1185">Reference proteome</keyword>
<dbReference type="SUPFAM" id="SSF56281">
    <property type="entry name" value="Metallo-hydrolase/oxidoreductase"/>
    <property type="match status" value="1"/>
</dbReference>
<evidence type="ECO:0000256" key="6">
    <source>
        <dbReference type="ARBA" id="ARBA00034301"/>
    </source>
</evidence>
<reference evidence="9 10" key="1">
    <citation type="submission" date="2020-08" db="EMBL/GenBank/DDBJ databases">
        <title>A Genomic Blueprint of the Chicken Gut Microbiome.</title>
        <authorList>
            <person name="Gilroy R."/>
            <person name="Ravi A."/>
            <person name="Getino M."/>
            <person name="Pursley I."/>
            <person name="Horton D.L."/>
            <person name="Alikhan N.-F."/>
            <person name="Baker D."/>
            <person name="Gharbi K."/>
            <person name="Hall N."/>
            <person name="Watson M."/>
            <person name="Adriaenssens E.M."/>
            <person name="Foster-Nyarko E."/>
            <person name="Jarju S."/>
            <person name="Secka A."/>
            <person name="Antonio M."/>
            <person name="Oren A."/>
            <person name="Chaudhuri R."/>
            <person name="La Ragione R.M."/>
            <person name="Hildebrand F."/>
            <person name="Pallen M.J."/>
        </authorList>
    </citation>
    <scope>NUCLEOTIDE SEQUENCE [LARGE SCALE GENOMIC DNA]</scope>
    <source>
        <strain evidence="9 10">Sa2BVA9</strain>
    </source>
</reference>
<feature type="domain" description="Metallo-beta-lactamase" evidence="8">
    <location>
        <begin position="20"/>
        <end position="200"/>
    </location>
</feature>
<gene>
    <name evidence="9" type="ORF">H9647_24960</name>
</gene>
<dbReference type="Gene3D" id="3.60.15.10">
    <property type="entry name" value="Ribonuclease Z/Hydroxyacylglutathione hydrolase-like"/>
    <property type="match status" value="1"/>
</dbReference>
<accession>A0ABR8T6U4</accession>
<proteinExistence type="predicted"/>
<dbReference type="Pfam" id="PF00753">
    <property type="entry name" value="Lactamase_B"/>
    <property type="match status" value="1"/>
</dbReference>
<dbReference type="InterPro" id="IPR036866">
    <property type="entry name" value="RibonucZ/Hydroxyglut_hydro"/>
</dbReference>
<evidence type="ECO:0000256" key="7">
    <source>
        <dbReference type="ARBA" id="ARBA00048505"/>
    </source>
</evidence>
<keyword evidence="4" id="KW-0862">Zinc</keyword>
<name>A0ABR8T6U4_9BACL</name>
<comment type="caution">
    <text evidence="9">The sequence shown here is derived from an EMBL/GenBank/DDBJ whole genome shotgun (WGS) entry which is preliminary data.</text>
</comment>
<dbReference type="InterPro" id="IPR051453">
    <property type="entry name" value="MBL_Glyoxalase_II"/>
</dbReference>
<comment type="catalytic activity">
    <reaction evidence="5">
        <text>3',5'-cyclic CMP + H2O = CMP + H(+)</text>
        <dbReference type="Rhea" id="RHEA:72675"/>
        <dbReference type="ChEBI" id="CHEBI:15377"/>
        <dbReference type="ChEBI" id="CHEBI:15378"/>
        <dbReference type="ChEBI" id="CHEBI:58003"/>
        <dbReference type="ChEBI" id="CHEBI:60377"/>
    </reaction>
    <physiologicalReaction direction="left-to-right" evidence="5">
        <dbReference type="Rhea" id="RHEA:72676"/>
    </physiologicalReaction>
</comment>
<dbReference type="PANTHER" id="PTHR46233">
    <property type="entry name" value="HYDROXYACYLGLUTATHIONE HYDROLASE GLOC"/>
    <property type="match status" value="1"/>
</dbReference>
<evidence type="ECO:0000259" key="8">
    <source>
        <dbReference type="SMART" id="SM00849"/>
    </source>
</evidence>
<evidence type="ECO:0000256" key="4">
    <source>
        <dbReference type="ARBA" id="ARBA00022833"/>
    </source>
</evidence>
<keyword evidence="3" id="KW-0378">Hydrolase</keyword>
<dbReference type="PANTHER" id="PTHR46233:SF3">
    <property type="entry name" value="HYDROXYACYLGLUTATHIONE HYDROLASE GLOC"/>
    <property type="match status" value="1"/>
</dbReference>
<evidence type="ECO:0000256" key="1">
    <source>
        <dbReference type="ARBA" id="ARBA00001947"/>
    </source>
</evidence>
<dbReference type="InterPro" id="IPR001279">
    <property type="entry name" value="Metallo-B-lactamas"/>
</dbReference>
<evidence type="ECO:0000256" key="5">
    <source>
        <dbReference type="ARBA" id="ARBA00034221"/>
    </source>
</evidence>
<dbReference type="Proteomes" id="UP000608071">
    <property type="component" value="Unassembled WGS sequence"/>
</dbReference>
<evidence type="ECO:0000313" key="9">
    <source>
        <dbReference type="EMBL" id="MBD7971314.1"/>
    </source>
</evidence>
<dbReference type="EMBL" id="JACSQL010000027">
    <property type="protein sequence ID" value="MBD7971314.1"/>
    <property type="molecule type" value="Genomic_DNA"/>
</dbReference>
<sequence length="215" mass="24377">MDVINNQSIVHQITVKDVFSTNAFLYIDQETKHGFLFDPGAEAEKILRVIKSNDYHIEKILLTHGHFDHIGAVDKIRNELNIPVYMHELGHKYVQNARMNLSALCNRHIIVDEVNYVQSGEVFELSANSDFKVTMTHTPGHAMDQVMYYNAQDKVAFVGDTIFKGNIGSTQYEGGNEQDLMKSLNMILSLPDDVVLYNGHTDKTTVGDEKKRYGL</sequence>
<comment type="cofactor">
    <cofactor evidence="1">
        <name>Zn(2+)</name>
        <dbReference type="ChEBI" id="CHEBI:29105"/>
    </cofactor>
</comment>
<organism evidence="9 10">
    <name type="scientific">Paenibacillus gallinarum</name>
    <dbReference type="NCBI Taxonomy" id="2762232"/>
    <lineage>
        <taxon>Bacteria</taxon>
        <taxon>Bacillati</taxon>
        <taxon>Bacillota</taxon>
        <taxon>Bacilli</taxon>
        <taxon>Bacillales</taxon>
        <taxon>Paenibacillaceae</taxon>
        <taxon>Paenibacillus</taxon>
    </lineage>
</organism>
<comment type="function">
    <text evidence="6">Counteracts the endogenous Pycsar antiviral defense system. Phosphodiesterase that enables metal-dependent hydrolysis of host cyclic nucleotide Pycsar defense signals such as cCMP and cUMP.</text>
</comment>
<dbReference type="SMART" id="SM00849">
    <property type="entry name" value="Lactamase_B"/>
    <property type="match status" value="1"/>
</dbReference>
<evidence type="ECO:0000256" key="3">
    <source>
        <dbReference type="ARBA" id="ARBA00022801"/>
    </source>
</evidence>
<dbReference type="RefSeq" id="WP_191805107.1">
    <property type="nucleotide sequence ID" value="NZ_JACSQL010000027.1"/>
</dbReference>
<dbReference type="CDD" id="cd06262">
    <property type="entry name" value="metallo-hydrolase-like_MBL-fold"/>
    <property type="match status" value="1"/>
</dbReference>
<comment type="catalytic activity">
    <reaction evidence="7">
        <text>3',5'-cyclic UMP + H2O = UMP + H(+)</text>
        <dbReference type="Rhea" id="RHEA:70575"/>
        <dbReference type="ChEBI" id="CHEBI:15377"/>
        <dbReference type="ChEBI" id="CHEBI:15378"/>
        <dbReference type="ChEBI" id="CHEBI:57865"/>
        <dbReference type="ChEBI" id="CHEBI:184387"/>
    </reaction>
    <physiologicalReaction direction="left-to-right" evidence="7">
        <dbReference type="Rhea" id="RHEA:70576"/>
    </physiologicalReaction>
</comment>
<keyword evidence="2" id="KW-0479">Metal-binding</keyword>
<protein>
    <submittedName>
        <fullName evidence="9">MBL fold metallo-hydrolase</fullName>
    </submittedName>
</protein>
<evidence type="ECO:0000313" key="10">
    <source>
        <dbReference type="Proteomes" id="UP000608071"/>
    </source>
</evidence>
<evidence type="ECO:0000256" key="2">
    <source>
        <dbReference type="ARBA" id="ARBA00022723"/>
    </source>
</evidence>